<accession>D7NCQ0</accession>
<sequence length="78" mass="8988">FRTAKDIGIDRPEKNEILHNIPPTPEQEEFIGKLMEFAKTGNATLLGRAPLTEKEEKAKMLIATDYARKRFKKLVSFR</sequence>
<reference evidence="1 2" key="1">
    <citation type="submission" date="2010-02" db="EMBL/GenBank/DDBJ databases">
        <title>The Genome Sequence of Prevotella oris strain C735.</title>
        <authorList>
            <consortium name="The Broad Institute Genome Sequencing Platform"/>
            <person name="Ward D."/>
            <person name="Feldgarden M."/>
            <person name="Earl A."/>
            <person name="Young S.K."/>
            <person name="Zeng Q."/>
            <person name="Koehrsen M."/>
            <person name="Alvarado L."/>
            <person name="Berlin A."/>
            <person name="Bochicchio J."/>
            <person name="Borenstein D."/>
            <person name="Chapman S.B."/>
            <person name="Chen Z."/>
            <person name="Engels R."/>
            <person name="Freedman E."/>
            <person name="Gellesch M."/>
            <person name="Goldberg J."/>
            <person name="Griggs A."/>
            <person name="Gujja S."/>
            <person name="Heilman E."/>
            <person name="Heiman D."/>
            <person name="Hepburn T."/>
            <person name="Howarth C."/>
            <person name="Jen D."/>
            <person name="Larson L."/>
            <person name="Mehta T."/>
            <person name="Park D."/>
            <person name="Pearson M."/>
            <person name="Roberts A."/>
            <person name="Saif S."/>
            <person name="Shea T."/>
            <person name="Shenoy N."/>
            <person name="Sisk P."/>
            <person name="Stolte C."/>
            <person name="Sykes S."/>
            <person name="Thomson T."/>
            <person name="Walk T."/>
            <person name="White J."/>
            <person name="Yandava C."/>
            <person name="Sibley C.D."/>
            <person name="Field T.R."/>
            <person name="Grinwis M."/>
            <person name="Eshaghurshan C.S."/>
            <person name="Surette M.G."/>
            <person name="Haas B."/>
            <person name="Nusbaum C."/>
            <person name="Birren B."/>
        </authorList>
    </citation>
    <scope>NUCLEOTIDE SEQUENCE [LARGE SCALE GENOMIC DNA]</scope>
    <source>
        <strain evidence="1 2">C735</strain>
    </source>
</reference>
<organism evidence="1 2">
    <name type="scientific">Segatella oris C735</name>
    <dbReference type="NCBI Taxonomy" id="563008"/>
    <lineage>
        <taxon>Bacteria</taxon>
        <taxon>Pseudomonadati</taxon>
        <taxon>Bacteroidota</taxon>
        <taxon>Bacteroidia</taxon>
        <taxon>Bacteroidales</taxon>
        <taxon>Prevotellaceae</taxon>
        <taxon>Segatella</taxon>
    </lineage>
</organism>
<feature type="non-terminal residue" evidence="1">
    <location>
        <position position="1"/>
    </location>
</feature>
<dbReference type="PANTHER" id="PTHR41313">
    <property type="entry name" value="ADENINE-SPECIFIC METHYLTRANSFERASE"/>
    <property type="match status" value="1"/>
</dbReference>
<dbReference type="InterPro" id="IPR052933">
    <property type="entry name" value="DNA_Protect_Modify"/>
</dbReference>
<proteinExistence type="predicted"/>
<evidence type="ECO:0000313" key="2">
    <source>
        <dbReference type="Proteomes" id="UP000003805"/>
    </source>
</evidence>
<dbReference type="GO" id="GO:0008168">
    <property type="term" value="F:methyltransferase activity"/>
    <property type="evidence" value="ECO:0007669"/>
    <property type="project" value="UniProtKB-KW"/>
</dbReference>
<dbReference type="GO" id="GO:0032259">
    <property type="term" value="P:methylation"/>
    <property type="evidence" value="ECO:0007669"/>
    <property type="project" value="UniProtKB-KW"/>
</dbReference>
<dbReference type="HOGENOM" id="CLU_2627794_0_0_10"/>
<dbReference type="EMBL" id="GL349567">
    <property type="protein sequence ID" value="EFI48455.1"/>
    <property type="molecule type" value="Genomic_DNA"/>
</dbReference>
<keyword evidence="2" id="KW-1185">Reference proteome</keyword>
<keyword evidence="1" id="KW-0808">Transferase</keyword>
<dbReference type="eggNOG" id="COG0553">
    <property type="taxonomic scope" value="Bacteria"/>
</dbReference>
<name>D7NCQ0_9BACT</name>
<dbReference type="PANTHER" id="PTHR41313:SF1">
    <property type="entry name" value="DNA METHYLASE ADENINE-SPECIFIC DOMAIN-CONTAINING PROTEIN"/>
    <property type="match status" value="1"/>
</dbReference>
<dbReference type="AlphaFoldDB" id="D7NCQ0"/>
<dbReference type="Proteomes" id="UP000003805">
    <property type="component" value="Unassembled WGS sequence"/>
</dbReference>
<gene>
    <name evidence="1" type="ORF">HMPREF0665_01314</name>
</gene>
<protein>
    <submittedName>
        <fullName evidence="1">DNA methylase</fullName>
    </submittedName>
</protein>
<keyword evidence="1" id="KW-0489">Methyltransferase</keyword>
<evidence type="ECO:0000313" key="1">
    <source>
        <dbReference type="EMBL" id="EFI48455.1"/>
    </source>
</evidence>